<dbReference type="InterPro" id="IPR016186">
    <property type="entry name" value="C-type_lectin-like/link_sf"/>
</dbReference>
<gene>
    <name evidence="3" type="ORF">GSLYS_00005254001</name>
</gene>
<feature type="chain" id="PRO_5043427283" description="C-type lectin domain-containing protein" evidence="1">
    <location>
        <begin position="23"/>
        <end position="236"/>
    </location>
</feature>
<dbReference type="PROSITE" id="PS50041">
    <property type="entry name" value="C_TYPE_LECTIN_2"/>
    <property type="match status" value="1"/>
</dbReference>
<dbReference type="SMART" id="SM00034">
    <property type="entry name" value="CLECT"/>
    <property type="match status" value="1"/>
</dbReference>
<organism evidence="3 4">
    <name type="scientific">Lymnaea stagnalis</name>
    <name type="common">Great pond snail</name>
    <name type="synonym">Helix stagnalis</name>
    <dbReference type="NCBI Taxonomy" id="6523"/>
    <lineage>
        <taxon>Eukaryota</taxon>
        <taxon>Metazoa</taxon>
        <taxon>Spiralia</taxon>
        <taxon>Lophotrochozoa</taxon>
        <taxon>Mollusca</taxon>
        <taxon>Gastropoda</taxon>
        <taxon>Heterobranchia</taxon>
        <taxon>Euthyneura</taxon>
        <taxon>Panpulmonata</taxon>
        <taxon>Hygrophila</taxon>
        <taxon>Lymnaeoidea</taxon>
        <taxon>Lymnaeidae</taxon>
        <taxon>Lymnaea</taxon>
    </lineage>
</organism>
<sequence>MRNKHVPFILFLIFISLPVVRSECTEPGAIFSEGTCFLYDARQLSYSDSNDECKSKGGVLAKVKSKTQLLDVTVQAQLNSTMWIGANDLASQQDFVWQEDNTAAPELSLFWAEYQPELQGCVYIYVKTRTQIEAYTSECTQQSPFLCMQKDLMTTQGTTLVISTDQSLMNSTDPTISSTSQTTSTVNTTTKTTASAILSSTLNAKVPIKTLMKCGSNCIEFNFVVILNLCVLKYII</sequence>
<evidence type="ECO:0000256" key="1">
    <source>
        <dbReference type="SAM" id="SignalP"/>
    </source>
</evidence>
<proteinExistence type="predicted"/>
<name>A0AAV2HFA1_LYMST</name>
<dbReference type="InterPro" id="IPR001304">
    <property type="entry name" value="C-type_lectin-like"/>
</dbReference>
<dbReference type="CDD" id="cd00037">
    <property type="entry name" value="CLECT"/>
    <property type="match status" value="1"/>
</dbReference>
<dbReference type="AlphaFoldDB" id="A0AAV2HFA1"/>
<evidence type="ECO:0000259" key="2">
    <source>
        <dbReference type="PROSITE" id="PS50041"/>
    </source>
</evidence>
<protein>
    <recommendedName>
        <fullName evidence="2">C-type lectin domain-containing protein</fullName>
    </recommendedName>
</protein>
<evidence type="ECO:0000313" key="4">
    <source>
        <dbReference type="Proteomes" id="UP001497497"/>
    </source>
</evidence>
<comment type="caution">
    <text evidence="3">The sequence shown here is derived from an EMBL/GenBank/DDBJ whole genome shotgun (WGS) entry which is preliminary data.</text>
</comment>
<evidence type="ECO:0000313" key="3">
    <source>
        <dbReference type="EMBL" id="CAL1531159.1"/>
    </source>
</evidence>
<feature type="signal peptide" evidence="1">
    <location>
        <begin position="1"/>
        <end position="22"/>
    </location>
</feature>
<dbReference type="Pfam" id="PF00059">
    <property type="entry name" value="Lectin_C"/>
    <property type="match status" value="1"/>
</dbReference>
<dbReference type="Gene3D" id="3.10.100.10">
    <property type="entry name" value="Mannose-Binding Protein A, subunit A"/>
    <property type="match status" value="1"/>
</dbReference>
<keyword evidence="1" id="KW-0732">Signal</keyword>
<dbReference type="Proteomes" id="UP001497497">
    <property type="component" value="Unassembled WGS sequence"/>
</dbReference>
<feature type="domain" description="C-type lectin" evidence="2">
    <location>
        <begin position="32"/>
        <end position="148"/>
    </location>
</feature>
<reference evidence="3 4" key="1">
    <citation type="submission" date="2024-04" db="EMBL/GenBank/DDBJ databases">
        <authorList>
            <consortium name="Genoscope - CEA"/>
            <person name="William W."/>
        </authorList>
    </citation>
    <scope>NUCLEOTIDE SEQUENCE [LARGE SCALE GENOMIC DNA]</scope>
</reference>
<dbReference type="InterPro" id="IPR016187">
    <property type="entry name" value="CTDL_fold"/>
</dbReference>
<accession>A0AAV2HFA1</accession>
<dbReference type="EMBL" id="CAXITT010000082">
    <property type="protein sequence ID" value="CAL1531159.1"/>
    <property type="molecule type" value="Genomic_DNA"/>
</dbReference>
<dbReference type="SUPFAM" id="SSF56436">
    <property type="entry name" value="C-type lectin-like"/>
    <property type="match status" value="1"/>
</dbReference>
<keyword evidence="4" id="KW-1185">Reference proteome</keyword>